<dbReference type="InterPro" id="IPR043502">
    <property type="entry name" value="DNA/RNA_pol_sf"/>
</dbReference>
<dbReference type="PANTHER" id="PTHR33332">
    <property type="entry name" value="REVERSE TRANSCRIPTASE DOMAIN-CONTAINING PROTEIN"/>
    <property type="match status" value="1"/>
</dbReference>
<dbReference type="STRING" id="1676925.ENSPKIP00000023943"/>
<reference evidence="2" key="2">
    <citation type="submission" date="2025-09" db="UniProtKB">
        <authorList>
            <consortium name="Ensembl"/>
        </authorList>
    </citation>
    <scope>IDENTIFICATION</scope>
</reference>
<proteinExistence type="predicted"/>
<dbReference type="Pfam" id="PF00078">
    <property type="entry name" value="RVT_1"/>
    <property type="match status" value="1"/>
</dbReference>
<name>A0A3B3S082_9TELE</name>
<organism evidence="2 3">
    <name type="scientific">Paramormyrops kingsleyae</name>
    <dbReference type="NCBI Taxonomy" id="1676925"/>
    <lineage>
        <taxon>Eukaryota</taxon>
        <taxon>Metazoa</taxon>
        <taxon>Chordata</taxon>
        <taxon>Craniata</taxon>
        <taxon>Vertebrata</taxon>
        <taxon>Euteleostomi</taxon>
        <taxon>Actinopterygii</taxon>
        <taxon>Neopterygii</taxon>
        <taxon>Teleostei</taxon>
        <taxon>Osteoglossocephala</taxon>
        <taxon>Osteoglossomorpha</taxon>
        <taxon>Osteoglossiformes</taxon>
        <taxon>Mormyridae</taxon>
        <taxon>Paramormyrops</taxon>
    </lineage>
</organism>
<sequence length="412" mass="47751">MEAIIKEKMVDYLDSNNILRDSQHGFRRGRSCLTNLLEFFEEATQEVDDKKAYDVIYLDFQKAFDVVPHKRLSLKLKATGILGTVATWIDNWLTDRKQRVVIRGSMSQWACVHSGVPQGSILGPLLFLIYINDIDTNIYSKLVKFADDTKVGGVADTELAAQQLQRDLNLISDWADTWQMKFNIDKCKVLHVGSRNIKYRYFMGPTEIKVADYEKDLGVYVDASMSHSRQCGEAIKKANRMLGYISRCVEFKSREVMLRLYNSLVRPHLEYCVQVWSPYLKKDIAALEKVQRRATRMIPGLRGMSYEERLFELNLFSLKQRRLRGDMIQVYKILTGLDAVQPNSYFSISSNTRTRGHRWKLAGEHFKLDLRKHFFTQRVVRVWNSLPDNVVQAESLGSFKSELDKILTTLSY</sequence>
<evidence type="ECO:0000313" key="2">
    <source>
        <dbReference type="Ensembl" id="ENSPKIP00000023943.1"/>
    </source>
</evidence>
<dbReference type="SUPFAM" id="SSF56672">
    <property type="entry name" value="DNA/RNA polymerases"/>
    <property type="match status" value="1"/>
</dbReference>
<dbReference type="Ensembl" id="ENSPKIT00000004641.1">
    <property type="protein sequence ID" value="ENSPKIP00000023943.1"/>
    <property type="gene ID" value="ENSPKIG00000007394.1"/>
</dbReference>
<dbReference type="InterPro" id="IPR000477">
    <property type="entry name" value="RT_dom"/>
</dbReference>
<reference evidence="2" key="1">
    <citation type="submission" date="2025-08" db="UniProtKB">
        <authorList>
            <consortium name="Ensembl"/>
        </authorList>
    </citation>
    <scope>IDENTIFICATION</scope>
</reference>
<dbReference type="AlphaFoldDB" id="A0A3B3S082"/>
<dbReference type="GeneTree" id="ENSGT00940000154136"/>
<dbReference type="Proteomes" id="UP000261540">
    <property type="component" value="Unplaced"/>
</dbReference>
<protein>
    <recommendedName>
        <fullName evidence="1">Reverse transcriptase domain-containing protein</fullName>
    </recommendedName>
</protein>
<feature type="domain" description="Reverse transcriptase" evidence="1">
    <location>
        <begin position="1"/>
        <end position="207"/>
    </location>
</feature>
<dbReference type="PRINTS" id="PR01345">
    <property type="entry name" value="CERVTRCPTASE"/>
</dbReference>
<keyword evidence="3" id="KW-1185">Reference proteome</keyword>
<evidence type="ECO:0000313" key="3">
    <source>
        <dbReference type="Proteomes" id="UP000261540"/>
    </source>
</evidence>
<evidence type="ECO:0000259" key="1">
    <source>
        <dbReference type="PROSITE" id="PS50878"/>
    </source>
</evidence>
<dbReference type="PROSITE" id="PS50878">
    <property type="entry name" value="RT_POL"/>
    <property type="match status" value="1"/>
</dbReference>
<dbReference type="CDD" id="cd01650">
    <property type="entry name" value="RT_nLTR_like"/>
    <property type="match status" value="1"/>
</dbReference>
<accession>A0A3B3S082</accession>